<dbReference type="Proteomes" id="UP001415857">
    <property type="component" value="Unassembled WGS sequence"/>
</dbReference>
<protein>
    <recommendedName>
        <fullName evidence="4">DYW domain-containing protein</fullName>
    </recommendedName>
</protein>
<dbReference type="GO" id="GO:0003723">
    <property type="term" value="F:RNA binding"/>
    <property type="evidence" value="ECO:0007669"/>
    <property type="project" value="InterPro"/>
</dbReference>
<feature type="domain" description="DYW" evidence="4">
    <location>
        <begin position="236"/>
        <end position="328"/>
    </location>
</feature>
<dbReference type="Pfam" id="PF20430">
    <property type="entry name" value="Eplus_motif"/>
    <property type="match status" value="1"/>
</dbReference>
<reference evidence="5 6" key="1">
    <citation type="journal article" date="2024" name="Plant J.">
        <title>Genome sequences and population genomics reveal climatic adaptation and genomic divergence between two closely related sweetgum species.</title>
        <authorList>
            <person name="Xu W.Q."/>
            <person name="Ren C.Q."/>
            <person name="Zhang X.Y."/>
            <person name="Comes H.P."/>
            <person name="Liu X.H."/>
            <person name="Li Y.G."/>
            <person name="Kettle C.J."/>
            <person name="Jalonen R."/>
            <person name="Gaisberger H."/>
            <person name="Ma Y.Z."/>
            <person name="Qiu Y.X."/>
        </authorList>
    </citation>
    <scope>NUCLEOTIDE SEQUENCE [LARGE SCALE GENOMIC DNA]</scope>
    <source>
        <strain evidence="5">Hangzhou</strain>
    </source>
</reference>
<dbReference type="Pfam" id="PF13041">
    <property type="entry name" value="PPR_2"/>
    <property type="match status" value="1"/>
</dbReference>
<keyword evidence="6" id="KW-1185">Reference proteome</keyword>
<dbReference type="PANTHER" id="PTHR47926:SF347">
    <property type="entry name" value="PENTATRICOPEPTIDE REPEAT-CONTAINING PROTEIN"/>
    <property type="match status" value="1"/>
</dbReference>
<dbReference type="InterPro" id="IPR046960">
    <property type="entry name" value="PPR_At4g14850-like_plant"/>
</dbReference>
<dbReference type="EMBL" id="JBBPBK010000001">
    <property type="protein sequence ID" value="KAK9291682.1"/>
    <property type="molecule type" value="Genomic_DNA"/>
</dbReference>
<name>A0AAP0X6N4_LIQFO</name>
<accession>A0AAP0X6N4</accession>
<dbReference type="FunFam" id="1.25.40.10:FF:000305">
    <property type="entry name" value="Pentatricopeptide repeat-containing protein mitochondrial"/>
    <property type="match status" value="1"/>
</dbReference>
<dbReference type="GO" id="GO:0008270">
    <property type="term" value="F:zinc ion binding"/>
    <property type="evidence" value="ECO:0007669"/>
    <property type="project" value="InterPro"/>
</dbReference>
<dbReference type="InterPro" id="IPR046848">
    <property type="entry name" value="E_motif"/>
</dbReference>
<evidence type="ECO:0000256" key="1">
    <source>
        <dbReference type="ARBA" id="ARBA00006643"/>
    </source>
</evidence>
<keyword evidence="2" id="KW-0677">Repeat</keyword>
<dbReference type="InterPro" id="IPR002885">
    <property type="entry name" value="PPR_rpt"/>
</dbReference>
<dbReference type="GO" id="GO:0009451">
    <property type="term" value="P:RNA modification"/>
    <property type="evidence" value="ECO:0007669"/>
    <property type="project" value="InterPro"/>
</dbReference>
<dbReference type="PANTHER" id="PTHR47926">
    <property type="entry name" value="PENTATRICOPEPTIDE REPEAT-CONTAINING PROTEIN"/>
    <property type="match status" value="1"/>
</dbReference>
<gene>
    <name evidence="5" type="ORF">L1049_019631</name>
</gene>
<dbReference type="Pfam" id="PF14432">
    <property type="entry name" value="DYW_deaminase"/>
    <property type="match status" value="1"/>
</dbReference>
<dbReference type="Gene3D" id="1.25.40.10">
    <property type="entry name" value="Tetratricopeptide repeat domain"/>
    <property type="match status" value="1"/>
</dbReference>
<evidence type="ECO:0000259" key="4">
    <source>
        <dbReference type="Pfam" id="PF14432"/>
    </source>
</evidence>
<evidence type="ECO:0000313" key="5">
    <source>
        <dbReference type="EMBL" id="KAK9291682.1"/>
    </source>
</evidence>
<evidence type="ECO:0000256" key="2">
    <source>
        <dbReference type="ARBA" id="ARBA00022737"/>
    </source>
</evidence>
<evidence type="ECO:0000256" key="3">
    <source>
        <dbReference type="PROSITE-ProRule" id="PRU00708"/>
    </source>
</evidence>
<dbReference type="InterPro" id="IPR032867">
    <property type="entry name" value="DYW_dom"/>
</dbReference>
<dbReference type="Pfam" id="PF01535">
    <property type="entry name" value="PPR"/>
    <property type="match status" value="1"/>
</dbReference>
<evidence type="ECO:0000313" key="6">
    <source>
        <dbReference type="Proteomes" id="UP001415857"/>
    </source>
</evidence>
<dbReference type="PROSITE" id="PS51375">
    <property type="entry name" value="PPR"/>
    <property type="match status" value="1"/>
</dbReference>
<dbReference type="Pfam" id="PF20431">
    <property type="entry name" value="E_motif"/>
    <property type="match status" value="1"/>
</dbReference>
<dbReference type="NCBIfam" id="TIGR00756">
    <property type="entry name" value="PPR"/>
    <property type="match status" value="1"/>
</dbReference>
<feature type="repeat" description="PPR" evidence="3">
    <location>
        <begin position="21"/>
        <end position="55"/>
    </location>
</feature>
<proteinExistence type="inferred from homology"/>
<dbReference type="AlphaFoldDB" id="A0AAP0X6N4"/>
<dbReference type="InterPro" id="IPR011990">
    <property type="entry name" value="TPR-like_helical_dom_sf"/>
</dbReference>
<organism evidence="5 6">
    <name type="scientific">Liquidambar formosana</name>
    <name type="common">Formosan gum</name>
    <dbReference type="NCBI Taxonomy" id="63359"/>
    <lineage>
        <taxon>Eukaryota</taxon>
        <taxon>Viridiplantae</taxon>
        <taxon>Streptophyta</taxon>
        <taxon>Embryophyta</taxon>
        <taxon>Tracheophyta</taxon>
        <taxon>Spermatophyta</taxon>
        <taxon>Magnoliopsida</taxon>
        <taxon>eudicotyledons</taxon>
        <taxon>Gunneridae</taxon>
        <taxon>Pentapetalae</taxon>
        <taxon>Saxifragales</taxon>
        <taxon>Altingiaceae</taxon>
        <taxon>Liquidambar</taxon>
    </lineage>
</organism>
<sequence length="328" mass="37298">MPNVEAWMMPGRFSDKLADRNVVLWTSMISGCALHGQGKEASCLFESMINEGIMPNEVSFVGVLTACSHAGLLDEGCKYFRSMKEVYGMRPGVEHFTCMVDLYGRAGQLNEARDFIYTNGISHLSAVWRSFLSSCRLHKNIKMGKWVSEKLLELEPLDAGPYILLSNICATNHRWEEAAKVRSLMQKRGVKKHPGQSWIQLKNQVHNFVMGDRSHPQDAEIYSYLDKLIGKLKEIGYSTNVKLVMQDVEEEQGEVLLGFHSEKLAVAYGIISTSSGTPIRVMKNLRICIDCHNFVKYTSQLLGREIVVRDIHRFHHFKRGRCSCGDYW</sequence>
<comment type="caution">
    <text evidence="5">The sequence shown here is derived from an EMBL/GenBank/DDBJ whole genome shotgun (WGS) entry which is preliminary data.</text>
</comment>
<dbReference type="InterPro" id="IPR046849">
    <property type="entry name" value="E2_motif"/>
</dbReference>
<comment type="similarity">
    <text evidence="1">Belongs to the PPR family. PCMP-H subfamily.</text>
</comment>